<dbReference type="AlphaFoldDB" id="A0A1B6LY51"/>
<feature type="non-terminal residue" evidence="2">
    <location>
        <position position="1"/>
    </location>
</feature>
<dbReference type="GO" id="GO:0003824">
    <property type="term" value="F:catalytic activity"/>
    <property type="evidence" value="ECO:0007669"/>
    <property type="project" value="InterPro"/>
</dbReference>
<dbReference type="InterPro" id="IPR036691">
    <property type="entry name" value="Endo/exonu/phosph_ase_sf"/>
</dbReference>
<evidence type="ECO:0000313" key="2">
    <source>
        <dbReference type="EMBL" id="JAT28593.1"/>
    </source>
</evidence>
<dbReference type="EMBL" id="GEBQ01011384">
    <property type="protein sequence ID" value="JAT28593.1"/>
    <property type="molecule type" value="Transcribed_RNA"/>
</dbReference>
<dbReference type="SUPFAM" id="SSF56219">
    <property type="entry name" value="DNase I-like"/>
    <property type="match status" value="1"/>
</dbReference>
<dbReference type="PANTHER" id="PTHR33776:SF4">
    <property type="entry name" value="ENDONUCLEASE_EXONUCLEASE_PHOSPHATASE DOMAIN-CONTAINING PROTEIN"/>
    <property type="match status" value="1"/>
</dbReference>
<name>A0A1B6LY51_9HEMI</name>
<evidence type="ECO:0000259" key="1">
    <source>
        <dbReference type="Pfam" id="PF14529"/>
    </source>
</evidence>
<dbReference type="InterPro" id="IPR005135">
    <property type="entry name" value="Endo/exonuclease/phosphatase"/>
</dbReference>
<organism evidence="2">
    <name type="scientific">Graphocephala atropunctata</name>
    <dbReference type="NCBI Taxonomy" id="36148"/>
    <lineage>
        <taxon>Eukaryota</taxon>
        <taxon>Metazoa</taxon>
        <taxon>Ecdysozoa</taxon>
        <taxon>Arthropoda</taxon>
        <taxon>Hexapoda</taxon>
        <taxon>Insecta</taxon>
        <taxon>Pterygota</taxon>
        <taxon>Neoptera</taxon>
        <taxon>Paraneoptera</taxon>
        <taxon>Hemiptera</taxon>
        <taxon>Auchenorrhyncha</taxon>
        <taxon>Membracoidea</taxon>
        <taxon>Cicadellidae</taxon>
        <taxon>Cicadellinae</taxon>
        <taxon>Cicadellini</taxon>
        <taxon>Graphocephala</taxon>
    </lineage>
</organism>
<proteinExistence type="predicted"/>
<reference evidence="2" key="1">
    <citation type="submission" date="2015-11" db="EMBL/GenBank/DDBJ databases">
        <title>De novo transcriptome assembly of four potential Pierce s Disease insect vectors from Arizona vineyards.</title>
        <authorList>
            <person name="Tassone E.E."/>
        </authorList>
    </citation>
    <scope>NUCLEOTIDE SEQUENCE</scope>
</reference>
<protein>
    <recommendedName>
        <fullName evidence="1">Endonuclease/exonuclease/phosphatase domain-containing protein</fullName>
    </recommendedName>
</protein>
<feature type="non-terminal residue" evidence="2">
    <location>
        <position position="343"/>
    </location>
</feature>
<dbReference type="Pfam" id="PF14529">
    <property type="entry name" value="Exo_endo_phos_2"/>
    <property type="match status" value="1"/>
</dbReference>
<gene>
    <name evidence="2" type="ORF">g.11165</name>
</gene>
<dbReference type="PANTHER" id="PTHR33776">
    <property type="entry name" value="ENDO/EXONUCLEASE/PHOSPHATASE DOMAIN-CONTAINING PROTEIN"/>
    <property type="match status" value="1"/>
</dbReference>
<sequence length="343" mass="38847">QGLPNKTDILSFIAAQNQCDVISISEHWLTDADVINLAIPGYETASYSCRTLLQRGGTIIFVKAGLRYTVYGKLPVVSEDQVFELSAVSLDDYNTVIVSVYHSPSGNLSSFFDKLHEVCFSLYEVSVNLNIIIAGDFNIDFLSTTNNLSELMNLFSSFGLQPTVCDITRPNLNIGVSGTCIDNVVTSFHPDRWTASVQHAGVSDHNPIIFKVDVEPLTSKESRPNRSSNLSRTLNESTSRILQYHLHKINWIKIYDSNLNINDKFKLFFDDLLWAVDCSIPLKRSRSKKRNPNLKWYHGGLASMKCDLDKLYYLLNNSSDPNGRIRELYKSTKKQYRLEIERA</sequence>
<feature type="domain" description="Endonuclease/exonuclease/phosphatase" evidence="1">
    <location>
        <begin position="96"/>
        <end position="209"/>
    </location>
</feature>
<accession>A0A1B6LY51</accession>
<dbReference type="Gene3D" id="3.60.10.10">
    <property type="entry name" value="Endonuclease/exonuclease/phosphatase"/>
    <property type="match status" value="1"/>
</dbReference>